<dbReference type="PROSITE" id="PS00022">
    <property type="entry name" value="EGF_1"/>
    <property type="match status" value="3"/>
</dbReference>
<evidence type="ECO:0000256" key="16">
    <source>
        <dbReference type="ARBA" id="ARBA00022777"/>
    </source>
</evidence>
<dbReference type="SMART" id="SM00220">
    <property type="entry name" value="S_TKc"/>
    <property type="match status" value="1"/>
</dbReference>
<evidence type="ECO:0000256" key="25">
    <source>
        <dbReference type="ARBA" id="ARBA00023180"/>
    </source>
</evidence>
<dbReference type="GO" id="GO:0004714">
    <property type="term" value="F:transmembrane receptor protein tyrosine kinase activity"/>
    <property type="evidence" value="ECO:0007669"/>
    <property type="project" value="UniProtKB-EC"/>
</dbReference>
<feature type="domain" description="Fibronectin type-III" evidence="43">
    <location>
        <begin position="457"/>
        <end position="548"/>
    </location>
</feature>
<dbReference type="PROSITE" id="PS50026">
    <property type="entry name" value="EGF_3"/>
    <property type="match status" value="1"/>
</dbReference>
<keyword evidence="26" id="KW-0206">Cytoskeleton</keyword>
<dbReference type="AlphaFoldDB" id="A0A8I5NA82"/>
<gene>
    <name evidence="44" type="primary">TEK</name>
</gene>
<keyword evidence="10" id="KW-0597">Phosphoprotein</keyword>
<keyword evidence="17 37" id="KW-0067">ATP-binding</keyword>
<dbReference type="GO" id="GO:0043235">
    <property type="term" value="C:receptor complex"/>
    <property type="evidence" value="ECO:0007669"/>
    <property type="project" value="TreeGrafter"/>
</dbReference>
<dbReference type="InterPro" id="IPR002049">
    <property type="entry name" value="LE_dom"/>
</dbReference>
<evidence type="ECO:0000259" key="41">
    <source>
        <dbReference type="PROSITE" id="PS50026"/>
    </source>
</evidence>
<comment type="caution">
    <text evidence="36">Lacks conserved residue(s) required for the propagation of feature annotation.</text>
</comment>
<dbReference type="Gene3D" id="2.170.300.10">
    <property type="entry name" value="Tie2 ligand-binding domain superfamily"/>
    <property type="match status" value="1"/>
</dbReference>
<evidence type="ECO:0000256" key="38">
    <source>
        <dbReference type="SAM" id="Phobius"/>
    </source>
</evidence>
<dbReference type="CDD" id="cd20964">
    <property type="entry name" value="IgI_Tie2"/>
    <property type="match status" value="1"/>
</dbReference>
<feature type="domain" description="Fibronectin type-III" evidence="43">
    <location>
        <begin position="553"/>
        <end position="647"/>
    </location>
</feature>
<dbReference type="PRINTS" id="PR00109">
    <property type="entry name" value="TYRKINASE"/>
</dbReference>
<dbReference type="CDD" id="cd00063">
    <property type="entry name" value="FN3"/>
    <property type="match status" value="2"/>
</dbReference>
<dbReference type="SUPFAM" id="SSF48726">
    <property type="entry name" value="Immunoglobulin"/>
    <property type="match status" value="1"/>
</dbReference>
<dbReference type="GO" id="GO:0005925">
    <property type="term" value="C:focal adhesion"/>
    <property type="evidence" value="ECO:0007669"/>
    <property type="project" value="UniProtKB-SubCell"/>
</dbReference>
<evidence type="ECO:0000256" key="12">
    <source>
        <dbReference type="ARBA" id="ARBA00022692"/>
    </source>
</evidence>
<dbReference type="GO" id="GO:0051897">
    <property type="term" value="P:positive regulation of phosphatidylinositol 3-kinase/protein kinase B signal transduction"/>
    <property type="evidence" value="ECO:0007669"/>
    <property type="project" value="TreeGrafter"/>
</dbReference>
<keyword evidence="16" id="KW-0418">Kinase</keyword>
<evidence type="ECO:0000256" key="39">
    <source>
        <dbReference type="SAM" id="SignalP"/>
    </source>
</evidence>
<evidence type="ECO:0000256" key="6">
    <source>
        <dbReference type="ARBA" id="ARBA00022475"/>
    </source>
</evidence>
<dbReference type="GO" id="GO:0001935">
    <property type="term" value="P:endothelial cell proliferation"/>
    <property type="evidence" value="ECO:0007669"/>
    <property type="project" value="TreeGrafter"/>
</dbReference>
<evidence type="ECO:0000256" key="28">
    <source>
        <dbReference type="ARBA" id="ARBA00051243"/>
    </source>
</evidence>
<feature type="binding site" evidence="37">
    <location>
        <position position="766"/>
    </location>
    <ligand>
        <name>ATP</name>
        <dbReference type="ChEBI" id="CHEBI:30616"/>
    </ligand>
</feature>
<dbReference type="PROSITE" id="PS50853">
    <property type="entry name" value="FN3"/>
    <property type="match status" value="3"/>
</dbReference>
<keyword evidence="14" id="KW-0677">Repeat</keyword>
<accession>A0A8I5NA82</accession>
<evidence type="ECO:0000256" key="4">
    <source>
        <dbReference type="ARBA" id="ARBA00004613"/>
    </source>
</evidence>
<dbReference type="FunFam" id="2.60.40.10:FF:000388">
    <property type="entry name" value="TEK receptor tyrosine kinase"/>
    <property type="match status" value="1"/>
</dbReference>
<keyword evidence="13 39" id="KW-0732">Signal</keyword>
<reference evidence="44 45" key="1">
    <citation type="submission" date="2012-03" db="EMBL/GenBank/DDBJ databases">
        <title>Whole Genome Assembly of Papio anubis.</title>
        <authorList>
            <person name="Liu Y.L."/>
            <person name="Abraham K.A."/>
            <person name="Akbar H.A."/>
            <person name="Ali S.A."/>
            <person name="Anosike U.A."/>
            <person name="Aqrawi P.A."/>
            <person name="Arias F.A."/>
            <person name="Attaway T.A."/>
            <person name="Awwad R.A."/>
            <person name="Babu C.B."/>
            <person name="Bandaranaike D.B."/>
            <person name="Battles P.B."/>
            <person name="Bell A.B."/>
            <person name="Beltran B.B."/>
            <person name="Berhane-Mersha D.B."/>
            <person name="Bess C.B."/>
            <person name="Bickham C.B."/>
            <person name="Bolden T.B."/>
            <person name="Carter K.C."/>
            <person name="Chau D.C."/>
            <person name="Chavez A.C."/>
            <person name="Clerc-Blankenburg K.C."/>
            <person name="Coyle M.C."/>
            <person name="Dao M.D."/>
            <person name="Davila M.L.D."/>
            <person name="Davy-Carroll L.D."/>
            <person name="Denson S.D."/>
            <person name="Dinh H.D."/>
            <person name="Fernandez S.F."/>
            <person name="Fernando P.F."/>
            <person name="Forbes L.F."/>
            <person name="Francis C.F."/>
            <person name="Francisco L.F."/>
            <person name="Fu Q.F."/>
            <person name="Garcia-Iii R.G."/>
            <person name="Garrett T.G."/>
            <person name="Gross S.G."/>
            <person name="Gubbala S.G."/>
            <person name="Hirani K.H."/>
            <person name="Hogues M.H."/>
            <person name="Hollins B.H."/>
            <person name="Jackson L.J."/>
            <person name="Javaid M.J."/>
            <person name="Jhangiani S.J."/>
            <person name="Johnson A.J."/>
            <person name="Johnson B.J."/>
            <person name="Jones J.J."/>
            <person name="Joshi V.J."/>
            <person name="Kalu J.K."/>
            <person name="Khan N.K."/>
            <person name="Korchina V.K."/>
            <person name="Kovar C.K."/>
            <person name="Lago L.L."/>
            <person name="Lara F.L."/>
            <person name="Le T.-K.L."/>
            <person name="Lee S.L."/>
            <person name="Legall-Iii F.L."/>
            <person name="Lemon S.L."/>
            <person name="Liu J.L."/>
            <person name="Liu Y.-S.L."/>
            <person name="Liyanage D.L."/>
            <person name="Lopez J.L."/>
            <person name="Lorensuhewa L.L."/>
            <person name="Mata R.M."/>
            <person name="Mathew T.M."/>
            <person name="Mercado C.M."/>
            <person name="Mercado I.M."/>
            <person name="Morales K.M."/>
            <person name="Morgan M.M."/>
            <person name="Munidasa M.M."/>
            <person name="Ngo D.N."/>
            <person name="Nguyen L.N."/>
            <person name="Nguyen T.N."/>
            <person name="Nguyen N.N."/>
            <person name="Obregon M.O."/>
            <person name="Okwuonu G.O."/>
            <person name="Ongeri F.O."/>
            <person name="Onwere C.O."/>
            <person name="Osifeso I.O."/>
            <person name="Parra A.P."/>
            <person name="Patil S.P."/>
            <person name="Perez A.P."/>
            <person name="Perez Y.P."/>
            <person name="Pham C.P."/>
            <person name="Pu L.-L.P."/>
            <person name="Puazo M.P."/>
            <person name="Quiroz J.Q."/>
            <person name="Rouhana J.R."/>
            <person name="Ruiz M.R."/>
            <person name="Ruiz S.-J.R."/>
            <person name="Saada N.S."/>
            <person name="Santibanez J.S."/>
            <person name="Scheel M.S."/>
            <person name="Schneider B.S."/>
            <person name="Simmons D.S."/>
            <person name="Sisson I.S."/>
            <person name="Tang L.-Y.T."/>
            <person name="Thornton R.T."/>
            <person name="Tisius J.T."/>
            <person name="Toledanes G.T."/>
            <person name="Trejos Z.T."/>
            <person name="Usmani K.U."/>
            <person name="Varghese R.V."/>
            <person name="Vattathil S.V."/>
            <person name="Vee V.V."/>
            <person name="Walker D.W."/>
            <person name="Weissenberger G.W."/>
            <person name="White C.W."/>
            <person name="Williams A.W."/>
            <person name="Woodworth J.W."/>
            <person name="Wright R.W."/>
            <person name="Zhu Y.Z."/>
            <person name="Han Y.H."/>
            <person name="Newsham I.N."/>
            <person name="Nazareth L.N."/>
            <person name="Worley K.W."/>
            <person name="Muzny D.M."/>
            <person name="Rogers J.R."/>
            <person name="Gibbs R.G."/>
        </authorList>
    </citation>
    <scope>NUCLEOTIDE SEQUENCE [LARGE SCALE GENOMIC DNA]</scope>
</reference>
<dbReference type="InterPro" id="IPR008266">
    <property type="entry name" value="Tyr_kinase_AS"/>
</dbReference>
<feature type="chain" id="PRO_5035161662" description="Angiopoietin-1 receptor" evidence="39">
    <location>
        <begin position="23"/>
        <end position="1035"/>
    </location>
</feature>
<evidence type="ECO:0000256" key="8">
    <source>
        <dbReference type="ARBA" id="ARBA00022525"/>
    </source>
</evidence>
<evidence type="ECO:0000256" key="33">
    <source>
        <dbReference type="ARBA" id="ARBA00078633"/>
    </source>
</evidence>
<keyword evidence="9 36" id="KW-0245">EGF-like domain</keyword>
<dbReference type="GO" id="GO:0005856">
    <property type="term" value="C:cytoskeleton"/>
    <property type="evidence" value="ECO:0007669"/>
    <property type="project" value="UniProtKB-SubCell"/>
</dbReference>
<evidence type="ECO:0000256" key="20">
    <source>
        <dbReference type="ARBA" id="ARBA00022989"/>
    </source>
</evidence>
<name>A0A8I5NA82_PAPAN</name>
<dbReference type="InterPro" id="IPR000719">
    <property type="entry name" value="Prot_kinase_dom"/>
</dbReference>
<dbReference type="FunFam" id="3.30.200.20:FF:000113">
    <property type="entry name" value="Putative tyrosine-protein kinase receptor Tie-1"/>
    <property type="match status" value="1"/>
</dbReference>
<dbReference type="GO" id="GO:0031589">
    <property type="term" value="P:cell-substrate adhesion"/>
    <property type="evidence" value="ECO:0007669"/>
    <property type="project" value="UniProtKB-ARBA"/>
</dbReference>
<dbReference type="GO" id="GO:0007169">
    <property type="term" value="P:cell surface receptor protein tyrosine kinase signaling pathway"/>
    <property type="evidence" value="ECO:0007669"/>
    <property type="project" value="InterPro"/>
</dbReference>
<feature type="domain" description="Fibronectin type-III" evidence="43">
    <location>
        <begin position="359"/>
        <end position="453"/>
    </location>
</feature>
<evidence type="ECO:0000256" key="15">
    <source>
        <dbReference type="ARBA" id="ARBA00022741"/>
    </source>
</evidence>
<dbReference type="EC" id="2.7.10.1" evidence="5"/>
<dbReference type="GO" id="GO:0010595">
    <property type="term" value="P:positive regulation of endothelial cell migration"/>
    <property type="evidence" value="ECO:0007669"/>
    <property type="project" value="TreeGrafter"/>
</dbReference>
<proteinExistence type="predicted"/>
<dbReference type="FunFam" id="1.10.510.10:FF:000123">
    <property type="entry name" value="Tyrosine-protein kinase receptor Tie-1"/>
    <property type="match status" value="1"/>
</dbReference>
<dbReference type="GO" id="GO:0043410">
    <property type="term" value="P:positive regulation of MAPK cascade"/>
    <property type="evidence" value="ECO:0007669"/>
    <property type="project" value="TreeGrafter"/>
</dbReference>
<evidence type="ECO:0000256" key="5">
    <source>
        <dbReference type="ARBA" id="ARBA00011902"/>
    </source>
</evidence>
<dbReference type="PROSITE" id="PS50835">
    <property type="entry name" value="IG_LIKE"/>
    <property type="match status" value="1"/>
</dbReference>
<evidence type="ECO:0000259" key="43">
    <source>
        <dbReference type="PROSITE" id="PS50853"/>
    </source>
</evidence>
<evidence type="ECO:0000256" key="26">
    <source>
        <dbReference type="ARBA" id="ARBA00023212"/>
    </source>
</evidence>
<dbReference type="PANTHER" id="PTHR24416:SF125">
    <property type="entry name" value="ANGIOPOIETIN-1 RECEPTOR"/>
    <property type="match status" value="1"/>
</dbReference>
<dbReference type="PROSITE" id="PS50011">
    <property type="entry name" value="PROTEIN_KINASE_DOM"/>
    <property type="match status" value="1"/>
</dbReference>
<evidence type="ECO:0000256" key="30">
    <source>
        <dbReference type="ARBA" id="ARBA00075340"/>
    </source>
</evidence>
<evidence type="ECO:0000256" key="23">
    <source>
        <dbReference type="ARBA" id="ARBA00023157"/>
    </source>
</evidence>
<dbReference type="InterPro" id="IPR036116">
    <property type="entry name" value="FN3_sf"/>
</dbReference>
<keyword evidence="45" id="KW-1185">Reference proteome</keyword>
<evidence type="ECO:0000256" key="21">
    <source>
        <dbReference type="ARBA" id="ARBA00023136"/>
    </source>
</evidence>
<evidence type="ECO:0000313" key="45">
    <source>
        <dbReference type="Proteomes" id="UP000028761"/>
    </source>
</evidence>
<evidence type="ECO:0000256" key="22">
    <source>
        <dbReference type="ARBA" id="ARBA00023137"/>
    </source>
</evidence>
<feature type="signal peptide" evidence="39">
    <location>
        <begin position="1"/>
        <end position="22"/>
    </location>
</feature>
<dbReference type="GO" id="GO:0030097">
    <property type="term" value="P:hemopoiesis"/>
    <property type="evidence" value="ECO:0007669"/>
    <property type="project" value="UniProtKB-ARBA"/>
</dbReference>
<evidence type="ECO:0000256" key="3">
    <source>
        <dbReference type="ARBA" id="ARBA00004251"/>
    </source>
</evidence>
<dbReference type="Pfam" id="PF07714">
    <property type="entry name" value="PK_Tyr_Ser-Thr"/>
    <property type="match status" value="1"/>
</dbReference>
<evidence type="ECO:0000256" key="32">
    <source>
        <dbReference type="ARBA" id="ARBA00077943"/>
    </source>
</evidence>
<dbReference type="GO" id="GO:0005524">
    <property type="term" value="F:ATP binding"/>
    <property type="evidence" value="ECO:0007669"/>
    <property type="project" value="UniProtKB-UniRule"/>
</dbReference>
<evidence type="ECO:0000256" key="2">
    <source>
        <dbReference type="ARBA" id="ARBA00004246"/>
    </source>
</evidence>
<keyword evidence="23 36" id="KW-1015">Disulfide bond</keyword>
<evidence type="ECO:0000256" key="19">
    <source>
        <dbReference type="ARBA" id="ARBA00022949"/>
    </source>
</evidence>
<keyword evidence="19" id="KW-0965">Cell junction</keyword>
<dbReference type="GO" id="GO:0045766">
    <property type="term" value="P:positive regulation of angiogenesis"/>
    <property type="evidence" value="ECO:0007669"/>
    <property type="project" value="TreeGrafter"/>
</dbReference>
<evidence type="ECO:0000256" key="17">
    <source>
        <dbReference type="ARBA" id="ARBA00022840"/>
    </source>
</evidence>
<dbReference type="GO" id="GO:0001525">
    <property type="term" value="P:angiogenesis"/>
    <property type="evidence" value="ECO:0007669"/>
    <property type="project" value="TreeGrafter"/>
</dbReference>
<evidence type="ECO:0000256" key="7">
    <source>
        <dbReference type="ARBA" id="ARBA00022490"/>
    </source>
</evidence>
<keyword evidence="25" id="KW-0325">Glycoprotein</keyword>
<dbReference type="InterPro" id="IPR036179">
    <property type="entry name" value="Ig-like_dom_sf"/>
</dbReference>
<evidence type="ECO:0000259" key="42">
    <source>
        <dbReference type="PROSITE" id="PS50835"/>
    </source>
</evidence>
<dbReference type="InterPro" id="IPR020635">
    <property type="entry name" value="Tyr_kinase_cat_dom"/>
</dbReference>
<evidence type="ECO:0000256" key="18">
    <source>
        <dbReference type="ARBA" id="ARBA00022843"/>
    </source>
</evidence>
<dbReference type="SMART" id="SM00060">
    <property type="entry name" value="FN3"/>
    <property type="match status" value="3"/>
</dbReference>
<feature type="domain" description="EGF-like" evidence="41">
    <location>
        <begin position="128"/>
        <end position="164"/>
    </location>
</feature>
<dbReference type="InterPro" id="IPR013783">
    <property type="entry name" value="Ig-like_fold"/>
</dbReference>
<keyword evidence="20 38" id="KW-1133">Transmembrane helix</keyword>
<dbReference type="Proteomes" id="UP000028761">
    <property type="component" value="Chromosome 13"/>
</dbReference>
<dbReference type="Pfam" id="PF00041">
    <property type="entry name" value="fn3"/>
    <property type="match status" value="2"/>
</dbReference>
<dbReference type="SUPFAM" id="SSF49265">
    <property type="entry name" value="Fibronectin type III"/>
    <property type="match status" value="2"/>
</dbReference>
<organism evidence="44 45">
    <name type="scientific">Papio anubis</name>
    <name type="common">Olive baboon</name>
    <dbReference type="NCBI Taxonomy" id="9555"/>
    <lineage>
        <taxon>Eukaryota</taxon>
        <taxon>Metazoa</taxon>
        <taxon>Chordata</taxon>
        <taxon>Craniata</taxon>
        <taxon>Vertebrata</taxon>
        <taxon>Euteleostomi</taxon>
        <taxon>Mammalia</taxon>
        <taxon>Eutheria</taxon>
        <taxon>Euarchontoglires</taxon>
        <taxon>Primates</taxon>
        <taxon>Haplorrhini</taxon>
        <taxon>Catarrhini</taxon>
        <taxon>Cercopithecidae</taxon>
        <taxon>Cercopithecinae</taxon>
        <taxon>Papio</taxon>
    </lineage>
</organism>
<evidence type="ECO:0000256" key="24">
    <source>
        <dbReference type="ARBA" id="ARBA00023170"/>
    </source>
</evidence>
<keyword evidence="11" id="KW-0808">Transferase</keyword>
<protein>
    <recommendedName>
        <fullName evidence="29">Angiopoietin-1 receptor</fullName>
        <ecNumber evidence="5">2.7.10.1</ecNumber>
    </recommendedName>
    <alternativeName>
        <fullName evidence="30">Endothelial tyrosine kinase</fullName>
    </alternativeName>
    <alternativeName>
        <fullName evidence="31">Tunica interna endothelial cell kinase</fullName>
    </alternativeName>
    <alternativeName>
        <fullName evidence="35">Tyrosine kinase with Ig and EGF homology domains-2</fullName>
    </alternativeName>
    <alternativeName>
        <fullName evidence="32">Tyrosine-protein kinase receptor TEK</fullName>
    </alternativeName>
    <alternativeName>
        <fullName evidence="33">Tyrosine-protein kinase receptor TIE-2</fullName>
    </alternativeName>
    <alternativeName>
        <fullName evidence="34">p140 TEK</fullName>
    </alternativeName>
</protein>
<dbReference type="FunFam" id="2.170.300.10:FF:000003">
    <property type="entry name" value="tyrosine-protein kinase receptor Tie-1 isoform X1"/>
    <property type="match status" value="1"/>
</dbReference>
<dbReference type="InterPro" id="IPR007110">
    <property type="entry name" value="Ig-like_dom"/>
</dbReference>
<evidence type="ECO:0000313" key="44">
    <source>
        <dbReference type="Ensembl" id="ENSPANP00000053579.1"/>
    </source>
</evidence>
<evidence type="ECO:0000256" key="29">
    <source>
        <dbReference type="ARBA" id="ARBA00072791"/>
    </source>
</evidence>
<dbReference type="GO" id="GO:2000351">
    <property type="term" value="P:regulation of endothelial cell apoptotic process"/>
    <property type="evidence" value="ECO:0007669"/>
    <property type="project" value="UniProtKB-ARBA"/>
</dbReference>
<dbReference type="InterPro" id="IPR000742">
    <property type="entry name" value="EGF"/>
</dbReference>
<evidence type="ECO:0000256" key="27">
    <source>
        <dbReference type="ARBA" id="ARBA00023319"/>
    </source>
</evidence>
<dbReference type="FunFam" id="2.60.40.10:FF:000391">
    <property type="entry name" value="TEK receptor tyrosine kinase"/>
    <property type="match status" value="1"/>
</dbReference>
<keyword evidence="6" id="KW-1003">Cell membrane</keyword>
<dbReference type="SMART" id="SM00219">
    <property type="entry name" value="TyrKc"/>
    <property type="match status" value="1"/>
</dbReference>
<dbReference type="GO" id="GO:0001936">
    <property type="term" value="P:regulation of endothelial cell proliferation"/>
    <property type="evidence" value="ECO:0007669"/>
    <property type="project" value="UniProtKB-ARBA"/>
</dbReference>
<dbReference type="FunFam" id="2.60.40.10:FF:000441">
    <property type="entry name" value="TEK receptor tyrosine kinase"/>
    <property type="match status" value="1"/>
</dbReference>
<keyword evidence="21 38" id="KW-0472">Membrane</keyword>
<dbReference type="SUPFAM" id="SSF56112">
    <property type="entry name" value="Protein kinase-like (PK-like)"/>
    <property type="match status" value="1"/>
</dbReference>
<dbReference type="InterPro" id="IPR001245">
    <property type="entry name" value="Ser-Thr/Tyr_kinase_cat_dom"/>
</dbReference>
<reference evidence="44" key="3">
    <citation type="submission" date="2025-09" db="UniProtKB">
        <authorList>
            <consortium name="Ensembl"/>
        </authorList>
    </citation>
    <scope>IDENTIFICATION</scope>
</reference>
<dbReference type="InterPro" id="IPR050122">
    <property type="entry name" value="RTK"/>
</dbReference>
<dbReference type="InterPro" id="IPR017441">
    <property type="entry name" value="Protein_kinase_ATP_BS"/>
</dbReference>
<dbReference type="GO" id="GO:0005576">
    <property type="term" value="C:extracellular region"/>
    <property type="evidence" value="ECO:0007669"/>
    <property type="project" value="UniProtKB-SubCell"/>
</dbReference>
<evidence type="ECO:0000256" key="9">
    <source>
        <dbReference type="ARBA" id="ARBA00022536"/>
    </source>
</evidence>
<dbReference type="GeneTree" id="ENSGT00940000158840"/>
<dbReference type="Gene3D" id="2.60.40.10">
    <property type="entry name" value="Immunoglobulins"/>
    <property type="match status" value="5"/>
</dbReference>
<dbReference type="GO" id="GO:0045785">
    <property type="term" value="P:positive regulation of cell adhesion"/>
    <property type="evidence" value="ECO:0007669"/>
    <property type="project" value="UniProtKB-ARBA"/>
</dbReference>
<dbReference type="InterPro" id="IPR011009">
    <property type="entry name" value="Kinase-like_dom_sf"/>
</dbReference>
<dbReference type="PANTHER" id="PTHR24416">
    <property type="entry name" value="TYROSINE-PROTEIN KINASE RECEPTOR"/>
    <property type="match status" value="1"/>
</dbReference>
<feature type="domain" description="Ig-like" evidence="42">
    <location>
        <begin position="262"/>
        <end position="352"/>
    </location>
</feature>
<comment type="subcellular location">
    <subcellularLocation>
        <location evidence="2">Cell junction</location>
        <location evidence="2">Focal adhesion</location>
    </subcellularLocation>
    <subcellularLocation>
        <location evidence="3">Cell membrane</location>
        <topology evidence="3">Single-pass type I membrane protein</topology>
    </subcellularLocation>
    <subcellularLocation>
        <location evidence="1">Cytoplasm</location>
        <location evidence="1">Cytoskeleton</location>
    </subcellularLocation>
    <subcellularLocation>
        <location evidence="4">Secreted</location>
    </subcellularLocation>
</comment>
<dbReference type="CDD" id="cd00055">
    <property type="entry name" value="EGF_Lam"/>
    <property type="match status" value="2"/>
</dbReference>
<keyword evidence="8" id="KW-0964">Secreted</keyword>
<evidence type="ECO:0000256" key="34">
    <source>
        <dbReference type="ARBA" id="ARBA00080007"/>
    </source>
</evidence>
<dbReference type="InterPro" id="IPR018941">
    <property type="entry name" value="Tyr_kin_Tie2_Ig-like_dom-1_N"/>
</dbReference>
<dbReference type="Gene3D" id="1.10.510.10">
    <property type="entry name" value="Transferase(Phosphotransferase) domain 1"/>
    <property type="match status" value="1"/>
</dbReference>
<dbReference type="GO" id="GO:0043066">
    <property type="term" value="P:negative regulation of apoptotic process"/>
    <property type="evidence" value="ECO:0007669"/>
    <property type="project" value="UniProtKB-ARBA"/>
</dbReference>
<evidence type="ECO:0000256" key="37">
    <source>
        <dbReference type="PROSITE-ProRule" id="PRU10141"/>
    </source>
</evidence>
<evidence type="ECO:0000256" key="13">
    <source>
        <dbReference type="ARBA" id="ARBA00022729"/>
    </source>
</evidence>
<evidence type="ECO:0000256" key="31">
    <source>
        <dbReference type="ARBA" id="ARBA00075594"/>
    </source>
</evidence>
<dbReference type="GO" id="GO:0005886">
    <property type="term" value="C:plasma membrane"/>
    <property type="evidence" value="ECO:0007669"/>
    <property type="project" value="UniProtKB-SubCell"/>
</dbReference>
<evidence type="ECO:0000256" key="10">
    <source>
        <dbReference type="ARBA" id="ARBA00022553"/>
    </source>
</evidence>
<feature type="domain" description="Protein kinase" evidence="40">
    <location>
        <begin position="735"/>
        <end position="1007"/>
    </location>
</feature>
<keyword evidence="27" id="KW-0393">Immunoglobulin domain</keyword>
<keyword evidence="12 38" id="KW-0812">Transmembrane</keyword>
<dbReference type="PROSITE" id="PS00109">
    <property type="entry name" value="PROTEIN_KINASE_TYR"/>
    <property type="match status" value="1"/>
</dbReference>
<evidence type="ECO:0000256" key="35">
    <source>
        <dbReference type="ARBA" id="ARBA00082816"/>
    </source>
</evidence>
<dbReference type="CDD" id="cd05088">
    <property type="entry name" value="PTKc_Tie2"/>
    <property type="match status" value="1"/>
</dbReference>
<evidence type="ECO:0000259" key="40">
    <source>
        <dbReference type="PROSITE" id="PS50011"/>
    </source>
</evidence>
<dbReference type="FunFam" id="2.60.40.10:FF:000407">
    <property type="entry name" value="angiopoietin-1 receptor isoform X1"/>
    <property type="match status" value="1"/>
</dbReference>
<evidence type="ECO:0000256" key="1">
    <source>
        <dbReference type="ARBA" id="ARBA00004245"/>
    </source>
</evidence>
<reference evidence="44" key="2">
    <citation type="submission" date="2025-08" db="UniProtKB">
        <authorList>
            <consortium name="Ensembl"/>
        </authorList>
    </citation>
    <scope>IDENTIFICATION</scope>
</reference>
<keyword evidence="22" id="KW-0829">Tyrosine-protein kinase</keyword>
<feature type="disulfide bond" evidence="36">
    <location>
        <begin position="154"/>
        <end position="163"/>
    </location>
</feature>
<feature type="transmembrane region" description="Helical" evidence="38">
    <location>
        <begin position="658"/>
        <end position="682"/>
    </location>
</feature>
<keyword evidence="24" id="KW-0675">Receptor</keyword>
<dbReference type="Ensembl" id="ENSPANT00000075571.1">
    <property type="protein sequence ID" value="ENSPANP00000053579.1"/>
    <property type="gene ID" value="ENSPANG00000025275.4"/>
</dbReference>
<keyword evidence="15 37" id="KW-0547">Nucleotide-binding</keyword>
<dbReference type="InterPro" id="IPR003961">
    <property type="entry name" value="FN3_dom"/>
</dbReference>
<sequence>MDSLASLVLCGVSLLLSGTVEGAMDLILINSLPLVSDAETSLTCIASGWHPHEPITIGRDFEALMNQHQDPLEVTQDVTREWAKKVVWKREKASKINGAYFCEGRVRGEAIRIRTMKMRQQGCEAQKWGPECNRLCTVCVNNGVCHEDTGECICPPGFMGRTCEKACERHTFGRTCKERCSGQDGCKSYVFCLPDPYGCSCATGWKGLQCNEACHHGFYGPDCKLRCSCSNGETCDRFQGCLCSPGRQGLQCEREGIPRMTPKIVDLPDHIEVNSGKFNPICKASGWPLPTNEEMTLVKPDGTVLHPKDFNHTDHFSVAIFTIHRILPPDSGVWVCSANTVAGMVEKPFNISVKVLPKPLNAPNVIDTGHNFAVINISSEPYFGDGPIKSKKLLYKPVNHYEAWRHIQVTNEIVTLNHLEPRTEYELCVQLVRRGEGGEGHPGPVRRFTTASIGLPPPRGLNLLPKSQTTLNLTWQPIFPSSEDDFYVEVERRSVQKSDQQNIKVPGNLTSVLLNNLHPREQYVVRARVNTKAQGEWSEDLTAWTLSDILPPQPENIKISNITHSSAVISWTILDGYSISSITIRYKVQGKNEDQHIDVKIKNATITQYQLKGLEPETAYQVDIFAENNIGSSNPAFSHELVTLPESEAPADLGGGKMLLIAILGSAGMTCLTVLLAFLIILQLKRANVQRRMAQAFQNREEPAVQFNSGTLALNRKVKNNPDPTIYPVLDWNDIKFQDVIGEGNFGQVLKARIKKDGLRMDAAIKRMKEYASKDDHRDFAGELEVLCKLGHHPNIINLLGACEHRGYLYLAIEYAPHGNLLDFLRKSRVLETDPAFAIANSTASTLSSQQLLHFAADVARGMDYLSQKQFIHRDLAARNILVGENYVAKIADFGLSRGQEVYVKKTMGRLPVRWMAIESLNYSVYTTNSDVWSYGVLLWEIVSLGGTPYCGMTCAELYEKLPQGYRLEKPLNCDDEVFDLMRQCWREKPYERPSFAQILVSLNRMLEERKTYVNTTLYEKFTYAGIDCSAEEAA</sequence>
<keyword evidence="7" id="KW-0963">Cytoplasm</keyword>
<dbReference type="PROSITE" id="PS00107">
    <property type="entry name" value="PROTEIN_KINASE_ATP"/>
    <property type="match status" value="1"/>
</dbReference>
<keyword evidence="18" id="KW-0832">Ubl conjugation</keyword>
<dbReference type="Pfam" id="PF10430">
    <property type="entry name" value="Ig_Tie2_1"/>
    <property type="match status" value="1"/>
</dbReference>
<evidence type="ECO:0000256" key="36">
    <source>
        <dbReference type="PROSITE-ProRule" id="PRU00076"/>
    </source>
</evidence>
<evidence type="ECO:0000256" key="11">
    <source>
        <dbReference type="ARBA" id="ARBA00022679"/>
    </source>
</evidence>
<dbReference type="FunFam" id="2.60.40.10:FF:000406">
    <property type="entry name" value="angiopoietin-1 receptor isoform X2"/>
    <property type="match status" value="1"/>
</dbReference>
<comment type="catalytic activity">
    <reaction evidence="28">
        <text>L-tyrosyl-[protein] + ATP = O-phospho-L-tyrosyl-[protein] + ADP + H(+)</text>
        <dbReference type="Rhea" id="RHEA:10596"/>
        <dbReference type="Rhea" id="RHEA-COMP:10136"/>
        <dbReference type="Rhea" id="RHEA-COMP:20101"/>
        <dbReference type="ChEBI" id="CHEBI:15378"/>
        <dbReference type="ChEBI" id="CHEBI:30616"/>
        <dbReference type="ChEBI" id="CHEBI:46858"/>
        <dbReference type="ChEBI" id="CHEBI:61978"/>
        <dbReference type="ChEBI" id="CHEBI:456216"/>
        <dbReference type="EC" id="2.7.10.1"/>
    </reaction>
</comment>
<dbReference type="Gene3D" id="3.30.200.20">
    <property type="entry name" value="Phosphorylase Kinase, domain 1"/>
    <property type="match status" value="1"/>
</dbReference>
<evidence type="ECO:0000256" key="14">
    <source>
        <dbReference type="ARBA" id="ARBA00022737"/>
    </source>
</evidence>
<dbReference type="SMART" id="SM00181">
    <property type="entry name" value="EGF"/>
    <property type="match status" value="3"/>
</dbReference>